<dbReference type="CDD" id="cd00093">
    <property type="entry name" value="HTH_XRE"/>
    <property type="match status" value="1"/>
</dbReference>
<evidence type="ECO:0000313" key="4">
    <source>
        <dbReference type="Proteomes" id="UP000191200"/>
    </source>
</evidence>
<reference evidence="3 4" key="1">
    <citation type="submission" date="2016-09" db="EMBL/GenBank/DDBJ databases">
        <title>Vagococcus teuberi sp. nov., isolated from the Malian artisanal sour milk fene.</title>
        <authorList>
            <person name="Wullschleger S."/>
            <person name="Seifert C."/>
            <person name="Baumgartner S."/>
            <person name="Lacroix C."/>
            <person name="Bonfoh B."/>
            <person name="Stevens M.J."/>
            <person name="Meile L."/>
        </authorList>
    </citation>
    <scope>NUCLEOTIDE SEQUENCE [LARGE SCALE GENOMIC DNA]</scope>
    <source>
        <strain evidence="3 4">DSM 21459</strain>
    </source>
</reference>
<dbReference type="STRING" id="519472.BHY08_05110"/>
<dbReference type="Gene3D" id="1.10.260.40">
    <property type="entry name" value="lambda repressor-like DNA-binding domains"/>
    <property type="match status" value="1"/>
</dbReference>
<keyword evidence="1" id="KW-0238">DNA-binding</keyword>
<proteinExistence type="predicted"/>
<dbReference type="AlphaFoldDB" id="A0A1J0A5P8"/>
<keyword evidence="4" id="KW-1185">Reference proteome</keyword>
<dbReference type="RefSeq" id="WP_071456850.1">
    <property type="nucleotide sequence ID" value="NZ_CABJEN010000001.1"/>
</dbReference>
<evidence type="ECO:0000313" key="3">
    <source>
        <dbReference type="EMBL" id="APB31260.1"/>
    </source>
</evidence>
<dbReference type="SUPFAM" id="SSF47413">
    <property type="entry name" value="lambda repressor-like DNA-binding domains"/>
    <property type="match status" value="1"/>
</dbReference>
<dbReference type="Proteomes" id="UP000191200">
    <property type="component" value="Chromosome"/>
</dbReference>
<sequence>MASFESHVKKYRLLKDMTQDELATAVGIRRETIGRLEQAKYNPSLELAVNISRVLDVPIETLFEFDR</sequence>
<dbReference type="InterPro" id="IPR010982">
    <property type="entry name" value="Lambda_DNA-bd_dom_sf"/>
</dbReference>
<evidence type="ECO:0000256" key="1">
    <source>
        <dbReference type="ARBA" id="ARBA00023125"/>
    </source>
</evidence>
<dbReference type="SMART" id="SM00530">
    <property type="entry name" value="HTH_XRE"/>
    <property type="match status" value="1"/>
</dbReference>
<dbReference type="PANTHER" id="PTHR46558">
    <property type="entry name" value="TRACRIPTIONAL REGULATORY PROTEIN-RELATED-RELATED"/>
    <property type="match status" value="1"/>
</dbReference>
<dbReference type="KEGG" id="vte:BHY08_05110"/>
<protein>
    <submittedName>
        <fullName evidence="3">Transcriptional regulator</fullName>
    </submittedName>
</protein>
<dbReference type="PROSITE" id="PS50943">
    <property type="entry name" value="HTH_CROC1"/>
    <property type="match status" value="1"/>
</dbReference>
<evidence type="ECO:0000259" key="2">
    <source>
        <dbReference type="PROSITE" id="PS50943"/>
    </source>
</evidence>
<feature type="domain" description="HTH cro/C1-type" evidence="2">
    <location>
        <begin position="8"/>
        <end position="62"/>
    </location>
</feature>
<dbReference type="PANTHER" id="PTHR46558:SF7">
    <property type="entry name" value="TRANSCRIPTIONAL REGULATOR"/>
    <property type="match status" value="1"/>
</dbReference>
<accession>A0A1J0A5P8</accession>
<dbReference type="OrthoDB" id="6386941at2"/>
<name>A0A1J0A5P8_9ENTE</name>
<organism evidence="3 4">
    <name type="scientific">Vagococcus teuberi</name>
    <dbReference type="NCBI Taxonomy" id="519472"/>
    <lineage>
        <taxon>Bacteria</taxon>
        <taxon>Bacillati</taxon>
        <taxon>Bacillota</taxon>
        <taxon>Bacilli</taxon>
        <taxon>Lactobacillales</taxon>
        <taxon>Enterococcaceae</taxon>
        <taxon>Vagococcus</taxon>
    </lineage>
</organism>
<dbReference type="Pfam" id="PF01381">
    <property type="entry name" value="HTH_3"/>
    <property type="match status" value="1"/>
</dbReference>
<gene>
    <name evidence="3" type="ORF">BHY08_05110</name>
</gene>
<dbReference type="GO" id="GO:0003677">
    <property type="term" value="F:DNA binding"/>
    <property type="evidence" value="ECO:0007669"/>
    <property type="project" value="UniProtKB-KW"/>
</dbReference>
<dbReference type="EMBL" id="CP017267">
    <property type="protein sequence ID" value="APB31260.1"/>
    <property type="molecule type" value="Genomic_DNA"/>
</dbReference>
<dbReference type="InterPro" id="IPR001387">
    <property type="entry name" value="Cro/C1-type_HTH"/>
</dbReference>